<feature type="region of interest" description="Disordered" evidence="1">
    <location>
        <begin position="341"/>
        <end position="389"/>
    </location>
</feature>
<feature type="compositionally biased region" description="Polar residues" evidence="1">
    <location>
        <begin position="42"/>
        <end position="51"/>
    </location>
</feature>
<dbReference type="GeneID" id="87812738"/>
<feature type="compositionally biased region" description="Polar residues" evidence="1">
    <location>
        <begin position="190"/>
        <end position="236"/>
    </location>
</feature>
<evidence type="ECO:0000313" key="2">
    <source>
        <dbReference type="EMBL" id="WOO86088.1"/>
    </source>
</evidence>
<name>A0AAF0YGB8_9TREE</name>
<feature type="region of interest" description="Disordered" evidence="1">
    <location>
        <begin position="27"/>
        <end position="312"/>
    </location>
</feature>
<reference evidence="2" key="1">
    <citation type="submission" date="2023-10" db="EMBL/GenBank/DDBJ databases">
        <authorList>
            <person name="Noh H."/>
        </authorList>
    </citation>
    <scope>NUCLEOTIDE SEQUENCE</scope>
    <source>
        <strain evidence="2">DUCC4014</strain>
    </source>
</reference>
<organism evidence="2 3">
    <name type="scientific">Vanrija pseudolonga</name>
    <dbReference type="NCBI Taxonomy" id="143232"/>
    <lineage>
        <taxon>Eukaryota</taxon>
        <taxon>Fungi</taxon>
        <taxon>Dikarya</taxon>
        <taxon>Basidiomycota</taxon>
        <taxon>Agaricomycotina</taxon>
        <taxon>Tremellomycetes</taxon>
        <taxon>Trichosporonales</taxon>
        <taxon>Trichosporonaceae</taxon>
        <taxon>Vanrija</taxon>
    </lineage>
</organism>
<dbReference type="EMBL" id="CP086720">
    <property type="protein sequence ID" value="WOO86088.1"/>
    <property type="molecule type" value="Genomic_DNA"/>
</dbReference>
<dbReference type="AlphaFoldDB" id="A0AAF0YGB8"/>
<proteinExistence type="predicted"/>
<keyword evidence="3" id="KW-1185">Reference proteome</keyword>
<feature type="compositionally biased region" description="Polar residues" evidence="1">
    <location>
        <begin position="59"/>
        <end position="87"/>
    </location>
</feature>
<feature type="compositionally biased region" description="Polar residues" evidence="1">
    <location>
        <begin position="119"/>
        <end position="133"/>
    </location>
</feature>
<evidence type="ECO:0000313" key="3">
    <source>
        <dbReference type="Proteomes" id="UP000827549"/>
    </source>
</evidence>
<feature type="compositionally biased region" description="Low complexity" evidence="1">
    <location>
        <begin position="173"/>
        <end position="189"/>
    </location>
</feature>
<gene>
    <name evidence="2" type="ORF">LOC62_07G009577</name>
</gene>
<feature type="compositionally biased region" description="Pro residues" evidence="1">
    <location>
        <begin position="256"/>
        <end position="267"/>
    </location>
</feature>
<dbReference type="Proteomes" id="UP000827549">
    <property type="component" value="Chromosome 7"/>
</dbReference>
<sequence>MPWPMPAPPSDNTSTLMELASDSFAQIAPVNSEGPRQPPQDPSSRNDNSGVSPMLEIPQATSGDCSTSTEIGGSARPTSPNDEQTIVSPAEHTIAPAPALGQRTHPKFTPVAMAEPIPSTLTPRSSGTSTESTACGHPSLGVEEAPASQQARPMPSAAASVMAVDPSFDTLQPSSPKVFSPPSSTPSSSNVQQTVGHISSSPRQAGQVTTPSAPLNPALSNPTPISSTLGVSTPSRLTPLAPGRAPPFPRGAGPNTRPPGTSPPIRAPPKKVDASSFLRKPAASRINKKWGNDSARRANEPPPALIPRNEPVERIEPSARKANAAKNVALEAAAESVLRTAEQRAGIPSHLPRPTPGTPWPEMMPSTGSSAPRAATRPRSDEELQRELLEDMEAEFAKDTHHFLS</sequence>
<feature type="compositionally biased region" description="Basic and acidic residues" evidence="1">
    <location>
        <begin position="290"/>
        <end position="299"/>
    </location>
</feature>
<accession>A0AAF0YGB8</accession>
<protein>
    <submittedName>
        <fullName evidence="2">Uncharacterized protein</fullName>
    </submittedName>
</protein>
<evidence type="ECO:0000256" key="1">
    <source>
        <dbReference type="SAM" id="MobiDB-lite"/>
    </source>
</evidence>
<feature type="compositionally biased region" description="Basic and acidic residues" evidence="1">
    <location>
        <begin position="378"/>
        <end position="389"/>
    </location>
</feature>
<dbReference type="RefSeq" id="XP_062632114.1">
    <property type="nucleotide sequence ID" value="XM_062776130.1"/>
</dbReference>